<keyword evidence="4 6" id="KW-1133">Transmembrane helix</keyword>
<dbReference type="EMBL" id="JANUCP010000008">
    <property type="protein sequence ID" value="MCS3921005.1"/>
    <property type="molecule type" value="Genomic_DNA"/>
</dbReference>
<feature type="transmembrane region" description="Helical" evidence="6">
    <location>
        <begin position="37"/>
        <end position="56"/>
    </location>
</feature>
<feature type="transmembrane region" description="Helical" evidence="6">
    <location>
        <begin position="95"/>
        <end position="113"/>
    </location>
</feature>
<evidence type="ECO:0000256" key="3">
    <source>
        <dbReference type="ARBA" id="ARBA00022748"/>
    </source>
</evidence>
<reference evidence="8 9" key="1">
    <citation type="submission" date="2022-08" db="EMBL/GenBank/DDBJ databases">
        <title>Bacterial and archaeal communities from various locations to study Microbial Dark Matter (Phase II).</title>
        <authorList>
            <person name="Stepanauskas R."/>
        </authorList>
    </citation>
    <scope>NUCLEOTIDE SEQUENCE [LARGE SCALE GENOMIC DNA]</scope>
    <source>
        <strain evidence="8 9">PD1</strain>
    </source>
</reference>
<evidence type="ECO:0000256" key="2">
    <source>
        <dbReference type="ARBA" id="ARBA00022692"/>
    </source>
</evidence>
<organism evidence="8 9">
    <name type="scientific">Candidatus Fervidibacter sacchari</name>
    <dbReference type="NCBI Taxonomy" id="1448929"/>
    <lineage>
        <taxon>Bacteria</taxon>
        <taxon>Candidatus Fervidibacterota</taxon>
        <taxon>Candidatus Fervidibacter</taxon>
    </lineage>
</organism>
<proteinExistence type="predicted"/>
<sequence>MLLAFIWTLLGWLSLLGYLVIASVTLWRLWRPQKHPLLFLKPLLIATIVCHLLYLTEGAVTGWLKLDTPEAVAVVLSVLVAAVAFWQFKQSKMEAPLGFLLPLSAILLAFGSFERPTLLPSELRRDIWLVHVALLMGGYLMLMLAFGSAVTHLLKLWSLKRKRPLALLEKLPPLEKTERLTSQLILLGFPLLVLGMVVGIVWARMEGKSEWNDPKVLFSILTGGVFAAYLHARFVRRWEAATLHWLVVVGFICLLVTFLAVPHTLAME</sequence>
<comment type="subcellular location">
    <subcellularLocation>
        <location evidence="1">Membrane</location>
        <topology evidence="1">Multi-pass membrane protein</topology>
    </subcellularLocation>
</comment>
<comment type="caution">
    <text evidence="8">The sequence shown here is derived from an EMBL/GenBank/DDBJ whole genome shotgun (WGS) entry which is preliminary data.</text>
</comment>
<evidence type="ECO:0000313" key="9">
    <source>
        <dbReference type="Proteomes" id="UP001204798"/>
    </source>
</evidence>
<name>A0ABT2ESR1_9BACT</name>
<feature type="domain" description="Cytochrome c assembly protein" evidence="7">
    <location>
        <begin position="73"/>
        <end position="261"/>
    </location>
</feature>
<feature type="transmembrane region" description="Helical" evidence="6">
    <location>
        <begin position="128"/>
        <end position="154"/>
    </location>
</feature>
<protein>
    <submittedName>
        <fullName evidence="8">ABC-type uncharacterized transport system permease subunit</fullName>
    </submittedName>
</protein>
<dbReference type="PANTHER" id="PTHR30071:SF1">
    <property type="entry name" value="CYTOCHROME B_B6 PROTEIN-RELATED"/>
    <property type="match status" value="1"/>
</dbReference>
<dbReference type="InterPro" id="IPR045062">
    <property type="entry name" value="Cyt_c_biogenesis_CcsA/CcmC"/>
</dbReference>
<keyword evidence="2 6" id="KW-0812">Transmembrane</keyword>
<accession>A0ABT2ESR1</accession>
<dbReference type="Proteomes" id="UP001204798">
    <property type="component" value="Unassembled WGS sequence"/>
</dbReference>
<feature type="transmembrane region" description="Helical" evidence="6">
    <location>
        <begin position="71"/>
        <end position="88"/>
    </location>
</feature>
<evidence type="ECO:0000256" key="4">
    <source>
        <dbReference type="ARBA" id="ARBA00022989"/>
    </source>
</evidence>
<evidence type="ECO:0000256" key="5">
    <source>
        <dbReference type="ARBA" id="ARBA00023136"/>
    </source>
</evidence>
<feature type="transmembrane region" description="Helical" evidence="6">
    <location>
        <begin position="242"/>
        <end position="261"/>
    </location>
</feature>
<feature type="transmembrane region" description="Helical" evidence="6">
    <location>
        <begin position="6"/>
        <end position="30"/>
    </location>
</feature>
<feature type="transmembrane region" description="Helical" evidence="6">
    <location>
        <begin position="216"/>
        <end position="235"/>
    </location>
</feature>
<dbReference type="PANTHER" id="PTHR30071">
    <property type="entry name" value="HEME EXPORTER PROTEIN C"/>
    <property type="match status" value="1"/>
</dbReference>
<keyword evidence="3" id="KW-0201">Cytochrome c-type biogenesis</keyword>
<dbReference type="InterPro" id="IPR002541">
    <property type="entry name" value="Cyt_c_assembly"/>
</dbReference>
<feature type="transmembrane region" description="Helical" evidence="6">
    <location>
        <begin position="184"/>
        <end position="204"/>
    </location>
</feature>
<evidence type="ECO:0000256" key="1">
    <source>
        <dbReference type="ARBA" id="ARBA00004141"/>
    </source>
</evidence>
<dbReference type="Pfam" id="PF01578">
    <property type="entry name" value="Cytochrom_C_asm"/>
    <property type="match status" value="1"/>
</dbReference>
<evidence type="ECO:0000313" key="8">
    <source>
        <dbReference type="EMBL" id="MCS3921005.1"/>
    </source>
</evidence>
<gene>
    <name evidence="8" type="ORF">M2350_003446</name>
</gene>
<evidence type="ECO:0000256" key="6">
    <source>
        <dbReference type="SAM" id="Phobius"/>
    </source>
</evidence>
<keyword evidence="9" id="KW-1185">Reference proteome</keyword>
<evidence type="ECO:0000259" key="7">
    <source>
        <dbReference type="Pfam" id="PF01578"/>
    </source>
</evidence>
<dbReference type="RefSeq" id="WP_259101687.1">
    <property type="nucleotide sequence ID" value="NZ_CP130454.1"/>
</dbReference>
<keyword evidence="5 6" id="KW-0472">Membrane</keyword>